<evidence type="ECO:0000256" key="1">
    <source>
        <dbReference type="SAM" id="MobiDB-lite"/>
    </source>
</evidence>
<comment type="caution">
    <text evidence="2">The sequence shown here is derived from an EMBL/GenBank/DDBJ whole genome shotgun (WGS) entry which is preliminary data.</text>
</comment>
<dbReference type="AlphaFoldDB" id="A0A561T254"/>
<reference evidence="2 3" key="1">
    <citation type="submission" date="2019-06" db="EMBL/GenBank/DDBJ databases">
        <title>Sequencing the genomes of 1000 actinobacteria strains.</title>
        <authorList>
            <person name="Klenk H.-P."/>
        </authorList>
    </citation>
    <scope>NUCLEOTIDE SEQUENCE [LARGE SCALE GENOMIC DNA]</scope>
    <source>
        <strain evidence="2 3">DSM 45671</strain>
    </source>
</reference>
<name>A0A561T254_9PSEU</name>
<feature type="region of interest" description="Disordered" evidence="1">
    <location>
        <begin position="48"/>
        <end position="79"/>
    </location>
</feature>
<dbReference type="EMBL" id="VIWU01000001">
    <property type="protein sequence ID" value="TWF81194.1"/>
    <property type="molecule type" value="Genomic_DNA"/>
</dbReference>
<dbReference type="InterPro" id="IPR021527">
    <property type="entry name" value="DUF2795"/>
</dbReference>
<gene>
    <name evidence="2" type="ORF">FHX44_117137</name>
</gene>
<evidence type="ECO:0000313" key="3">
    <source>
        <dbReference type="Proteomes" id="UP000321261"/>
    </source>
</evidence>
<evidence type="ECO:0000313" key="2">
    <source>
        <dbReference type="EMBL" id="TWF81194.1"/>
    </source>
</evidence>
<dbReference type="Proteomes" id="UP000321261">
    <property type="component" value="Unassembled WGS sequence"/>
</dbReference>
<dbReference type="Pfam" id="PF11387">
    <property type="entry name" value="DUF2795"/>
    <property type="match status" value="2"/>
</dbReference>
<proteinExistence type="predicted"/>
<sequence length="148" mass="15468">MAFQVTEVQRVLKGADYPMDGKQLAALAKKNGAGDDLVGALEGVGKANGPNEVMKQLKGDLGGSTPGGNKSEQREYKDTEEPAFQVNEVQKYLKGADYPMDGTELAALAEKNGAGDDLVGVLKGVGRANGPNEVMKQLKEHLGGRPGG</sequence>
<keyword evidence="3" id="KW-1185">Reference proteome</keyword>
<dbReference type="RefSeq" id="WP_212612794.1">
    <property type="nucleotide sequence ID" value="NZ_VIWU01000001.1"/>
</dbReference>
<protein>
    <submittedName>
        <fullName evidence="2">Uncharacterized protein DUF2795</fullName>
    </submittedName>
</protein>
<accession>A0A561T254</accession>
<organism evidence="2 3">
    <name type="scientific">Pseudonocardia hierapolitana</name>
    <dbReference type="NCBI Taxonomy" id="1128676"/>
    <lineage>
        <taxon>Bacteria</taxon>
        <taxon>Bacillati</taxon>
        <taxon>Actinomycetota</taxon>
        <taxon>Actinomycetes</taxon>
        <taxon>Pseudonocardiales</taxon>
        <taxon>Pseudonocardiaceae</taxon>
        <taxon>Pseudonocardia</taxon>
    </lineage>
</organism>